<protein>
    <submittedName>
        <fullName evidence="2">Uncharacterized protein</fullName>
    </submittedName>
</protein>
<evidence type="ECO:0000256" key="1">
    <source>
        <dbReference type="SAM" id="MobiDB-lite"/>
    </source>
</evidence>
<dbReference type="AlphaFoldDB" id="A0A165ZEZ2"/>
<dbReference type="Proteomes" id="UP000077266">
    <property type="component" value="Unassembled WGS sequence"/>
</dbReference>
<keyword evidence="3" id="KW-1185">Reference proteome</keyword>
<dbReference type="InParanoid" id="A0A165ZEZ2"/>
<organism evidence="2 3">
    <name type="scientific">Exidia glandulosa HHB12029</name>
    <dbReference type="NCBI Taxonomy" id="1314781"/>
    <lineage>
        <taxon>Eukaryota</taxon>
        <taxon>Fungi</taxon>
        <taxon>Dikarya</taxon>
        <taxon>Basidiomycota</taxon>
        <taxon>Agaricomycotina</taxon>
        <taxon>Agaricomycetes</taxon>
        <taxon>Auriculariales</taxon>
        <taxon>Exidiaceae</taxon>
        <taxon>Exidia</taxon>
    </lineage>
</organism>
<name>A0A165ZEZ2_EXIGL</name>
<feature type="region of interest" description="Disordered" evidence="1">
    <location>
        <begin position="78"/>
        <end position="99"/>
    </location>
</feature>
<accession>A0A165ZEZ2</accession>
<feature type="compositionally biased region" description="Low complexity" evidence="1">
    <location>
        <begin position="18"/>
        <end position="31"/>
    </location>
</feature>
<dbReference type="OrthoDB" id="2749115at2759"/>
<sequence length="99" mass="10581">MGFSTRCSRRSSAQCTLPGKPTKPTKPTKGPRAVVDWVANLFKRDMAEFVGWHGTNSNTAALWQQAGYLANPRTSGWPWGGSGGTSGADHELGDGACRE</sequence>
<evidence type="ECO:0000313" key="3">
    <source>
        <dbReference type="Proteomes" id="UP000077266"/>
    </source>
</evidence>
<feature type="compositionally biased region" description="Basic and acidic residues" evidence="1">
    <location>
        <begin position="88"/>
        <end position="99"/>
    </location>
</feature>
<reference evidence="2 3" key="1">
    <citation type="journal article" date="2016" name="Mol. Biol. Evol.">
        <title>Comparative Genomics of Early-Diverging Mushroom-Forming Fungi Provides Insights into the Origins of Lignocellulose Decay Capabilities.</title>
        <authorList>
            <person name="Nagy L.G."/>
            <person name="Riley R."/>
            <person name="Tritt A."/>
            <person name="Adam C."/>
            <person name="Daum C."/>
            <person name="Floudas D."/>
            <person name="Sun H."/>
            <person name="Yadav J.S."/>
            <person name="Pangilinan J."/>
            <person name="Larsson K.H."/>
            <person name="Matsuura K."/>
            <person name="Barry K."/>
            <person name="Labutti K."/>
            <person name="Kuo R."/>
            <person name="Ohm R.A."/>
            <person name="Bhattacharya S.S."/>
            <person name="Shirouzu T."/>
            <person name="Yoshinaga Y."/>
            <person name="Martin F.M."/>
            <person name="Grigoriev I.V."/>
            <person name="Hibbett D.S."/>
        </authorList>
    </citation>
    <scope>NUCLEOTIDE SEQUENCE [LARGE SCALE GENOMIC DNA]</scope>
    <source>
        <strain evidence="2 3">HHB12029</strain>
    </source>
</reference>
<gene>
    <name evidence="2" type="ORF">EXIGLDRAFT_356361</name>
</gene>
<feature type="region of interest" description="Disordered" evidence="1">
    <location>
        <begin position="1"/>
        <end position="31"/>
    </location>
</feature>
<dbReference type="EMBL" id="KV426347">
    <property type="protein sequence ID" value="KZV82089.1"/>
    <property type="molecule type" value="Genomic_DNA"/>
</dbReference>
<proteinExistence type="predicted"/>
<evidence type="ECO:0000313" key="2">
    <source>
        <dbReference type="EMBL" id="KZV82089.1"/>
    </source>
</evidence>